<name>A0A318ECJ5_9GAMM</name>
<evidence type="ECO:0000313" key="4">
    <source>
        <dbReference type="EMBL" id="PXV67722.1"/>
    </source>
</evidence>
<dbReference type="PANTHER" id="PTHR44227">
    <property type="match status" value="1"/>
</dbReference>
<reference evidence="4 5" key="1">
    <citation type="submission" date="2018-04" db="EMBL/GenBank/DDBJ databases">
        <title>Genomic Encyclopedia of Type Strains, Phase IV (KMG-IV): sequencing the most valuable type-strain genomes for metagenomic binning, comparative biology and taxonomic classification.</title>
        <authorList>
            <person name="Goeker M."/>
        </authorList>
    </citation>
    <scope>NUCLEOTIDE SEQUENCE [LARGE SCALE GENOMIC DNA]</scope>
    <source>
        <strain evidence="4 5">DSM 104150</strain>
    </source>
</reference>
<evidence type="ECO:0008006" key="6">
    <source>
        <dbReference type="Google" id="ProtNLM"/>
    </source>
</evidence>
<dbReference type="InterPro" id="IPR052346">
    <property type="entry name" value="O-mannosyl-transferase_TMTC"/>
</dbReference>
<keyword evidence="2" id="KW-0802">TPR repeat</keyword>
<feature type="transmembrane region" description="Helical" evidence="3">
    <location>
        <begin position="392"/>
        <end position="409"/>
    </location>
</feature>
<feature type="transmembrane region" description="Helical" evidence="3">
    <location>
        <begin position="189"/>
        <end position="206"/>
    </location>
</feature>
<organism evidence="4 5">
    <name type="scientific">Sinimarinibacterium flocculans</name>
    <dbReference type="NCBI Taxonomy" id="985250"/>
    <lineage>
        <taxon>Bacteria</taxon>
        <taxon>Pseudomonadati</taxon>
        <taxon>Pseudomonadota</taxon>
        <taxon>Gammaproteobacteria</taxon>
        <taxon>Nevskiales</taxon>
        <taxon>Nevskiaceae</taxon>
        <taxon>Sinimarinibacterium</taxon>
    </lineage>
</organism>
<feature type="transmembrane region" description="Helical" evidence="3">
    <location>
        <begin position="369"/>
        <end position="387"/>
    </location>
</feature>
<feature type="transmembrane region" description="Helical" evidence="3">
    <location>
        <begin position="163"/>
        <end position="182"/>
    </location>
</feature>
<accession>A0A318ECJ5</accession>
<feature type="transmembrane region" description="Helical" evidence="3">
    <location>
        <begin position="313"/>
        <end position="331"/>
    </location>
</feature>
<proteinExistence type="predicted"/>
<keyword evidence="3" id="KW-1133">Transmembrane helix</keyword>
<keyword evidence="5" id="KW-1185">Reference proteome</keyword>
<feature type="transmembrane region" description="Helical" evidence="3">
    <location>
        <begin position="243"/>
        <end position="264"/>
    </location>
</feature>
<evidence type="ECO:0000256" key="1">
    <source>
        <dbReference type="ARBA" id="ARBA00022737"/>
    </source>
</evidence>
<gene>
    <name evidence="4" type="ORF">C8D93_10578</name>
</gene>
<sequence length="647" mass="70632">MANHLADNKRQTLATSLQLTGVGALAAGWLLLIYWPGLGGPFLFDDAWNLEGLAASGSGIEHVRDWLTFVLNGTAGPLGRPISLASFTLNSLEWPADPWPFKLTNLLIHLATSVLIYALCAKMVAISGLSRPRILAFACALLWATHPQNVSTVLYVVQRMTQLGALFTLAGLLCFVHGRQIAARDPRSGYAWICGGILGFGTLAALSKENGALLPLFALVLDTTVLKAGGLPTPRWWRHGSLLLLRLPLYLLVGYLAFTSSSWLEGYLARDFSLSERLASQGPVLFEYVKQTYLPSLTSAGIFTEVQPQQYPVWRVFWSWLAVALLIIAALRVRRRAPLLACGVLWFVAGHALESSVLPLELYFDHRNYLPSVGLIWIVPVTLAAALSWKPLLSVLAAIALLLSGLTAAQSRVWGDETVAATVWPMEKPDSLRALQFAIGVWQGQGQFMQSKAITGRYLEAHPNDPTALLHLLELQCQLDQPTGDTTQRLRRQLASGPFRNGMQASLRTVVVLRRAGRCTDLGWSTVRTLVDALGRNPKLRARPVAAAELAMVTAEISLAENNVAGAIQAAETAQTLSPRINGAYWQALWSLDAGDLAAAKRYASDAKLRAYGRFSLINNPPEAYLDALDIAIADATKWRPEQEAEH</sequence>
<dbReference type="Proteomes" id="UP000248330">
    <property type="component" value="Unassembled WGS sequence"/>
</dbReference>
<protein>
    <recommendedName>
        <fullName evidence="6">Tetratricopeptide repeat protein</fullName>
    </recommendedName>
</protein>
<dbReference type="AlphaFoldDB" id="A0A318ECJ5"/>
<dbReference type="EMBL" id="QICN01000005">
    <property type="protein sequence ID" value="PXV67722.1"/>
    <property type="molecule type" value="Genomic_DNA"/>
</dbReference>
<feature type="transmembrane region" description="Helical" evidence="3">
    <location>
        <begin position="106"/>
        <end position="125"/>
    </location>
</feature>
<feature type="transmembrane region" description="Helical" evidence="3">
    <location>
        <begin position="212"/>
        <end position="231"/>
    </location>
</feature>
<evidence type="ECO:0000256" key="2">
    <source>
        <dbReference type="ARBA" id="ARBA00022803"/>
    </source>
</evidence>
<dbReference type="PANTHER" id="PTHR44227:SF3">
    <property type="entry name" value="PROTEIN O-MANNOSYL-TRANSFERASE TMTC4"/>
    <property type="match status" value="1"/>
</dbReference>
<keyword evidence="1" id="KW-0677">Repeat</keyword>
<feature type="transmembrane region" description="Helical" evidence="3">
    <location>
        <begin position="134"/>
        <end position="157"/>
    </location>
</feature>
<keyword evidence="3" id="KW-0812">Transmembrane</keyword>
<comment type="caution">
    <text evidence="4">The sequence shown here is derived from an EMBL/GenBank/DDBJ whole genome shotgun (WGS) entry which is preliminary data.</text>
</comment>
<feature type="transmembrane region" description="Helical" evidence="3">
    <location>
        <begin position="338"/>
        <end position="357"/>
    </location>
</feature>
<feature type="transmembrane region" description="Helical" evidence="3">
    <location>
        <begin position="12"/>
        <end position="35"/>
    </location>
</feature>
<keyword evidence="3" id="KW-0472">Membrane</keyword>
<evidence type="ECO:0000256" key="3">
    <source>
        <dbReference type="SAM" id="Phobius"/>
    </source>
</evidence>
<evidence type="ECO:0000313" key="5">
    <source>
        <dbReference type="Proteomes" id="UP000248330"/>
    </source>
</evidence>